<dbReference type="EMBL" id="LRBV02000006">
    <property type="status" value="NOT_ANNOTATED_CDS"/>
    <property type="molecule type" value="Genomic_DNA"/>
</dbReference>
<feature type="region of interest" description="Disordered" evidence="1">
    <location>
        <begin position="1"/>
        <end position="31"/>
    </location>
</feature>
<dbReference type="Pfam" id="PF01521">
    <property type="entry name" value="Fe-S_biosyn"/>
    <property type="match status" value="1"/>
</dbReference>
<evidence type="ECO:0008006" key="6">
    <source>
        <dbReference type="Google" id="ProtNLM"/>
    </source>
</evidence>
<dbReference type="InterPro" id="IPR026960">
    <property type="entry name" value="RVT-Znf"/>
</dbReference>
<dbReference type="InterPro" id="IPR035903">
    <property type="entry name" value="HesB-like_dom_sf"/>
</dbReference>
<accession>A0A7N2LZJ6</accession>
<dbReference type="Proteomes" id="UP000594261">
    <property type="component" value="Chromosome 6"/>
</dbReference>
<dbReference type="FunCoup" id="A0A7N2LZJ6">
    <property type="interactions" value="165"/>
</dbReference>
<evidence type="ECO:0000256" key="1">
    <source>
        <dbReference type="SAM" id="MobiDB-lite"/>
    </source>
</evidence>
<dbReference type="GO" id="GO:0009570">
    <property type="term" value="C:chloroplast stroma"/>
    <property type="evidence" value="ECO:0007669"/>
    <property type="project" value="TreeGrafter"/>
</dbReference>
<dbReference type="PROSITE" id="PS01152">
    <property type="entry name" value="HESB"/>
    <property type="match status" value="1"/>
</dbReference>
<protein>
    <recommendedName>
        <fullName evidence="6">FeS cluster biogenesis domain-containing protein</fullName>
    </recommendedName>
</protein>
<proteinExistence type="predicted"/>
<feature type="domain" description="Reverse transcriptase zinc-binding" evidence="3">
    <location>
        <begin position="226"/>
        <end position="285"/>
    </location>
</feature>
<name>A0A7N2LZJ6_QUELO</name>
<dbReference type="PANTHER" id="PTHR47265">
    <property type="entry name" value="IRON-SULFUR ASSEMBLY PROTEIN ISCA, CHLOROPLASTIC"/>
    <property type="match status" value="1"/>
</dbReference>
<dbReference type="PANTHER" id="PTHR47265:SF1">
    <property type="entry name" value="IRON-SULFUR ASSEMBLY PROTEIN ISCA, CHLOROPLASTIC"/>
    <property type="match status" value="1"/>
</dbReference>
<feature type="compositionally biased region" description="Low complexity" evidence="1">
    <location>
        <begin position="11"/>
        <end position="31"/>
    </location>
</feature>
<dbReference type="Gramene" id="QL06p031806:mrna">
    <property type="protein sequence ID" value="QL06p031806:mrna"/>
    <property type="gene ID" value="QL06p031806"/>
</dbReference>
<evidence type="ECO:0000259" key="3">
    <source>
        <dbReference type="Pfam" id="PF13966"/>
    </source>
</evidence>
<dbReference type="GO" id="GO:0030674">
    <property type="term" value="F:protein-macromolecule adaptor activity"/>
    <property type="evidence" value="ECO:0007669"/>
    <property type="project" value="TreeGrafter"/>
</dbReference>
<dbReference type="InterPro" id="IPR031108">
    <property type="entry name" value="IscA_plant_cyanobact"/>
</dbReference>
<dbReference type="InterPro" id="IPR000361">
    <property type="entry name" value="ATAP_core_dom"/>
</dbReference>
<dbReference type="AlphaFoldDB" id="A0A7N2LZJ6"/>
<dbReference type="InterPro" id="IPR017870">
    <property type="entry name" value="FeS_cluster_insertion_CS"/>
</dbReference>
<evidence type="ECO:0000313" key="5">
    <source>
        <dbReference type="Proteomes" id="UP000594261"/>
    </source>
</evidence>
<evidence type="ECO:0000259" key="2">
    <source>
        <dbReference type="Pfam" id="PF01521"/>
    </source>
</evidence>
<dbReference type="Gene3D" id="2.60.300.12">
    <property type="entry name" value="HesB-like domain"/>
    <property type="match status" value="2"/>
</dbReference>
<feature type="domain" description="Core" evidence="2">
    <location>
        <begin position="65"/>
        <end position="126"/>
    </location>
</feature>
<dbReference type="EnsemblPlants" id="QL06p031806:mrna">
    <property type="protein sequence ID" value="QL06p031806:mrna"/>
    <property type="gene ID" value="QL06p031806"/>
</dbReference>
<dbReference type="InParanoid" id="A0A7N2LZJ6"/>
<reference evidence="4" key="2">
    <citation type="submission" date="2021-01" db="UniProtKB">
        <authorList>
            <consortium name="EnsemblPlants"/>
        </authorList>
    </citation>
    <scope>IDENTIFICATION</scope>
</reference>
<evidence type="ECO:0000313" key="4">
    <source>
        <dbReference type="EnsemblPlants" id="QL06p031806:mrna"/>
    </source>
</evidence>
<organism evidence="4 5">
    <name type="scientific">Quercus lobata</name>
    <name type="common">Valley oak</name>
    <dbReference type="NCBI Taxonomy" id="97700"/>
    <lineage>
        <taxon>Eukaryota</taxon>
        <taxon>Viridiplantae</taxon>
        <taxon>Streptophyta</taxon>
        <taxon>Embryophyta</taxon>
        <taxon>Tracheophyta</taxon>
        <taxon>Spermatophyta</taxon>
        <taxon>Magnoliopsida</taxon>
        <taxon>eudicotyledons</taxon>
        <taxon>Gunneridae</taxon>
        <taxon>Pentapetalae</taxon>
        <taxon>rosids</taxon>
        <taxon>fabids</taxon>
        <taxon>Fagales</taxon>
        <taxon>Fagaceae</taxon>
        <taxon>Quercus</taxon>
    </lineage>
</organism>
<keyword evidence="5" id="KW-1185">Reference proteome</keyword>
<sequence>MASSAITTRCPSILRLPTPRPSSSSSFSPPNSVSFRFNLSRPKPISIRAVSFPVAPTSEGIAPAVTLTDNALKHLNKMRSERNEDLCLRIGVRQGGCSGMSYTMDFESRENARPDDSIIEYNGFVIAKVAKRIEKLQKDFLWSGIGDDRKIHLVNWSKVCRPVKNGGLGIWCLKRFNNALLAKWLWRYGWENDAFWRRVIGAKDRPLKEEFPDLYNISRTREASVSEVPPRVAFFSWTAALGKILTIDNLRKRPFVVLEWCYMCKGCGESVDHLLLHCPIAFEIWICDPKSLLFIFGMQLDYSDALIGGGFAFKNPNATQTCGCGKSFAAEM</sequence>
<reference evidence="4 5" key="1">
    <citation type="journal article" date="2016" name="G3 (Bethesda)">
        <title>First Draft Assembly and Annotation of the Genome of a California Endemic Oak Quercus lobata Nee (Fagaceae).</title>
        <authorList>
            <person name="Sork V.L."/>
            <person name="Fitz-Gibbon S.T."/>
            <person name="Puiu D."/>
            <person name="Crepeau M."/>
            <person name="Gugger P.F."/>
            <person name="Sherman R."/>
            <person name="Stevens K."/>
            <person name="Langley C.H."/>
            <person name="Pellegrini M."/>
            <person name="Salzberg S.L."/>
        </authorList>
    </citation>
    <scope>NUCLEOTIDE SEQUENCE [LARGE SCALE GENOMIC DNA]</scope>
    <source>
        <strain evidence="4 5">cv. SW786</strain>
    </source>
</reference>
<dbReference type="GO" id="GO:0051536">
    <property type="term" value="F:iron-sulfur cluster binding"/>
    <property type="evidence" value="ECO:0007669"/>
    <property type="project" value="InterPro"/>
</dbReference>
<dbReference type="GO" id="GO:0016226">
    <property type="term" value="P:iron-sulfur cluster assembly"/>
    <property type="evidence" value="ECO:0007669"/>
    <property type="project" value="InterPro"/>
</dbReference>
<feature type="compositionally biased region" description="Polar residues" evidence="1">
    <location>
        <begin position="1"/>
        <end position="10"/>
    </location>
</feature>
<dbReference type="SUPFAM" id="SSF89360">
    <property type="entry name" value="HesB-like domain"/>
    <property type="match status" value="2"/>
</dbReference>
<dbReference type="Pfam" id="PF13966">
    <property type="entry name" value="zf-RVT"/>
    <property type="match status" value="1"/>
</dbReference>